<organism evidence="1 2">
    <name type="scientific">Pseudoalteromonas phenolica</name>
    <dbReference type="NCBI Taxonomy" id="161398"/>
    <lineage>
        <taxon>Bacteria</taxon>
        <taxon>Pseudomonadati</taxon>
        <taxon>Pseudomonadota</taxon>
        <taxon>Gammaproteobacteria</taxon>
        <taxon>Alteromonadales</taxon>
        <taxon>Pseudoalteromonadaceae</taxon>
        <taxon>Pseudoalteromonas</taxon>
    </lineage>
</organism>
<gene>
    <name evidence="1" type="ORF">C1E23_17140</name>
</gene>
<accession>A0A4Q7ILN6</accession>
<reference evidence="1 2" key="1">
    <citation type="submission" date="2018-01" db="EMBL/GenBank/DDBJ databases">
        <title>Co-occurrence of chitin degradation, pigmentation and bioactivity in marine Pseudoalteromonas.</title>
        <authorList>
            <person name="Paulsen S."/>
            <person name="Gram L."/>
            <person name="Machado H."/>
        </authorList>
    </citation>
    <scope>NUCLEOTIDE SEQUENCE [LARGE SCALE GENOMIC DNA]</scope>
    <source>
        <strain evidence="1 2">S3898</strain>
    </source>
</reference>
<sequence>MATRGQFATDAQASAYDTAAKYAFENGGHEGLADFFRENPPFGGTKAVIEMLSGAGVIRLAQGGKPIILASEETISRWAATYAKNSPNWASGSLKETLSALVPNTKAVLSPDGVKTVFANAKYEVKVDNLFNYFRVRNLSTNQYVDAAGGMVKTGRLNGKEAKNFLQQQTHIRNLDP</sequence>
<name>A0A4Q7ILN6_9GAMM</name>
<evidence type="ECO:0000313" key="2">
    <source>
        <dbReference type="Proteomes" id="UP000291338"/>
    </source>
</evidence>
<evidence type="ECO:0000313" key="1">
    <source>
        <dbReference type="EMBL" id="RZQ51877.1"/>
    </source>
</evidence>
<dbReference type="RefSeq" id="WP_130256732.1">
    <property type="nucleotide sequence ID" value="NZ_PPSX01000072.1"/>
</dbReference>
<dbReference type="Proteomes" id="UP000291338">
    <property type="component" value="Unassembled WGS sequence"/>
</dbReference>
<dbReference type="AlphaFoldDB" id="A0A4Q7ILN6"/>
<proteinExistence type="predicted"/>
<dbReference type="EMBL" id="PPSX01000072">
    <property type="protein sequence ID" value="RZQ51877.1"/>
    <property type="molecule type" value="Genomic_DNA"/>
</dbReference>
<protein>
    <submittedName>
        <fullName evidence="1">Uncharacterized protein</fullName>
    </submittedName>
</protein>
<comment type="caution">
    <text evidence="1">The sequence shown here is derived from an EMBL/GenBank/DDBJ whole genome shotgun (WGS) entry which is preliminary data.</text>
</comment>